<evidence type="ECO:0000256" key="2">
    <source>
        <dbReference type="ARBA" id="ARBA00022741"/>
    </source>
</evidence>
<dbReference type="GO" id="GO:0005524">
    <property type="term" value="F:ATP binding"/>
    <property type="evidence" value="ECO:0007669"/>
    <property type="project" value="UniProtKB-KW"/>
</dbReference>
<dbReference type="GO" id="GO:0016887">
    <property type="term" value="F:ATP hydrolysis activity"/>
    <property type="evidence" value="ECO:0007669"/>
    <property type="project" value="InterPro"/>
</dbReference>
<dbReference type="EMBL" id="JANFYT010000033">
    <property type="protein sequence ID" value="MCQ4815343.1"/>
    <property type="molecule type" value="Genomic_DNA"/>
</dbReference>
<dbReference type="Proteomes" id="UP001205919">
    <property type="component" value="Unassembled WGS sequence"/>
</dbReference>
<keyword evidence="4" id="KW-1278">Translocase</keyword>
<dbReference type="PANTHER" id="PTHR42794">
    <property type="entry name" value="HEMIN IMPORT ATP-BINDING PROTEIN HMUV"/>
    <property type="match status" value="1"/>
</dbReference>
<dbReference type="InterPro" id="IPR027417">
    <property type="entry name" value="P-loop_NTPase"/>
</dbReference>
<organism evidence="6 7">
    <name type="scientific">Cloacibacillus evryensis</name>
    <dbReference type="NCBI Taxonomy" id="508460"/>
    <lineage>
        <taxon>Bacteria</taxon>
        <taxon>Thermotogati</taxon>
        <taxon>Synergistota</taxon>
        <taxon>Synergistia</taxon>
        <taxon>Synergistales</taxon>
        <taxon>Synergistaceae</taxon>
        <taxon>Cloacibacillus</taxon>
    </lineage>
</organism>
<keyword evidence="1" id="KW-0813">Transport</keyword>
<dbReference type="Gene3D" id="3.40.50.300">
    <property type="entry name" value="P-loop containing nucleotide triphosphate hydrolases"/>
    <property type="match status" value="1"/>
</dbReference>
<dbReference type="PANTHER" id="PTHR42794:SF1">
    <property type="entry name" value="HEMIN IMPORT ATP-BINDING PROTEIN HMUV"/>
    <property type="match status" value="1"/>
</dbReference>
<keyword evidence="3 6" id="KW-0067">ATP-binding</keyword>
<dbReference type="AlphaFoldDB" id="A0AAW5K9Y6"/>
<keyword evidence="2" id="KW-0547">Nucleotide-binding</keyword>
<gene>
    <name evidence="6" type="ORF">NE630_12965</name>
</gene>
<dbReference type="InterPro" id="IPR003593">
    <property type="entry name" value="AAA+_ATPase"/>
</dbReference>
<evidence type="ECO:0000256" key="4">
    <source>
        <dbReference type="ARBA" id="ARBA00022967"/>
    </source>
</evidence>
<keyword evidence="7" id="KW-1185">Reference proteome</keyword>
<dbReference type="RefSeq" id="WP_232196856.1">
    <property type="nucleotide sequence ID" value="NZ_CABKQM010000004.1"/>
</dbReference>
<reference evidence="6 7" key="1">
    <citation type="submission" date="2022-06" db="EMBL/GenBank/DDBJ databases">
        <title>Isolation of gut microbiota from human fecal samples.</title>
        <authorList>
            <person name="Pamer E.G."/>
            <person name="Barat B."/>
            <person name="Waligurski E."/>
            <person name="Medina S."/>
            <person name="Paddock L."/>
            <person name="Mostad J."/>
        </authorList>
    </citation>
    <scope>NUCLEOTIDE SEQUENCE [LARGE SCALE GENOMIC DNA]</scope>
    <source>
        <strain evidence="6 7">DFI.9.90</strain>
    </source>
</reference>
<dbReference type="InterPro" id="IPR017871">
    <property type="entry name" value="ABC_transporter-like_CS"/>
</dbReference>
<evidence type="ECO:0000259" key="5">
    <source>
        <dbReference type="PROSITE" id="PS50893"/>
    </source>
</evidence>
<comment type="caution">
    <text evidence="6">The sequence shown here is derived from an EMBL/GenBank/DDBJ whole genome shotgun (WGS) entry which is preliminary data.</text>
</comment>
<dbReference type="Pfam" id="PF00005">
    <property type="entry name" value="ABC_tran"/>
    <property type="match status" value="1"/>
</dbReference>
<evidence type="ECO:0000313" key="7">
    <source>
        <dbReference type="Proteomes" id="UP001205919"/>
    </source>
</evidence>
<evidence type="ECO:0000256" key="1">
    <source>
        <dbReference type="ARBA" id="ARBA00022448"/>
    </source>
</evidence>
<dbReference type="PROSITE" id="PS00211">
    <property type="entry name" value="ABC_TRANSPORTER_1"/>
    <property type="match status" value="1"/>
</dbReference>
<accession>A0AAW5K9Y6</accession>
<evidence type="ECO:0000313" key="6">
    <source>
        <dbReference type="EMBL" id="MCQ4815343.1"/>
    </source>
</evidence>
<evidence type="ECO:0000256" key="3">
    <source>
        <dbReference type="ARBA" id="ARBA00022840"/>
    </source>
</evidence>
<dbReference type="SMART" id="SM00382">
    <property type="entry name" value="AAA"/>
    <property type="match status" value="1"/>
</dbReference>
<proteinExistence type="predicted"/>
<dbReference type="PROSITE" id="PS50893">
    <property type="entry name" value="ABC_TRANSPORTER_2"/>
    <property type="match status" value="1"/>
</dbReference>
<feature type="domain" description="ABC transporter" evidence="5">
    <location>
        <begin position="8"/>
        <end position="248"/>
    </location>
</feature>
<name>A0AAW5K9Y6_9BACT</name>
<sequence length="263" mass="28676">MDTDEPEARRVSLYTFRGLCAGYGAKKIIDGISGEIERGRITALIGPNGGGKSTLLRALGGLGSYSGALTFGHREVSGIPRRDFGRLVGFLPQNISVRAAFSVYEIISLGRLPFHGALEPMKPEDDRIILESAELAEVGHLLFRAATELSGGERQRVLFAMTLAQQPELFLLDEPTSALDPSHSRRIFSLLRKLAAEGRSVVAAAHDLNGAISCCDDFIALKEGKIVARGPVGLLDEKILQELYGIKFRRYRSEDGDTAWHPE</sequence>
<protein>
    <submittedName>
        <fullName evidence="6">ABC transporter ATP-binding protein</fullName>
    </submittedName>
</protein>
<dbReference type="CDD" id="cd03214">
    <property type="entry name" value="ABC_Iron-Siderophores_B12_Hemin"/>
    <property type="match status" value="1"/>
</dbReference>
<dbReference type="SUPFAM" id="SSF52540">
    <property type="entry name" value="P-loop containing nucleoside triphosphate hydrolases"/>
    <property type="match status" value="1"/>
</dbReference>
<dbReference type="InterPro" id="IPR003439">
    <property type="entry name" value="ABC_transporter-like_ATP-bd"/>
</dbReference>